<keyword evidence="2 8" id="KW-0169">Cobalamin biosynthesis</keyword>
<dbReference type="AlphaFoldDB" id="A0A0S4LP60"/>
<dbReference type="EC" id="6.3.5.11" evidence="8"/>
<dbReference type="CDD" id="cd03130">
    <property type="entry name" value="GATase1_CobB"/>
    <property type="match status" value="1"/>
</dbReference>
<evidence type="ECO:0000256" key="7">
    <source>
        <dbReference type="ARBA" id="ARBA00022962"/>
    </source>
</evidence>
<comment type="function">
    <text evidence="8">Catalyzes the ATP-dependent amidation of the two carboxylate groups at positions a and c of cobyrinate, using either L-glutamine or ammonia as the nitrogen source.</text>
</comment>
<dbReference type="GO" id="GO:0042242">
    <property type="term" value="F:cobyrinic acid a,c-diamide synthase activity"/>
    <property type="evidence" value="ECO:0007669"/>
    <property type="project" value="UniProtKB-UniRule"/>
</dbReference>
<keyword evidence="5 8" id="KW-0067">ATP-binding</keyword>
<dbReference type="SUPFAM" id="SSF52540">
    <property type="entry name" value="P-loop containing nucleoside triphosphate hydrolases"/>
    <property type="match status" value="1"/>
</dbReference>
<evidence type="ECO:0000256" key="6">
    <source>
        <dbReference type="ARBA" id="ARBA00022842"/>
    </source>
</evidence>
<dbReference type="PROSITE" id="PS51274">
    <property type="entry name" value="GATASE_COBBQ"/>
    <property type="match status" value="1"/>
</dbReference>
<dbReference type="UniPathway" id="UPA00148">
    <property type="reaction ID" value="UER00231"/>
</dbReference>
<protein>
    <recommendedName>
        <fullName evidence="8">Cobyrinate a,c-diamide synthase</fullName>
        <ecNumber evidence="8">6.3.5.11</ecNumber>
    </recommendedName>
    <alternativeName>
        <fullName evidence="8">Cobyrinic acid a,c-diamide synthetase</fullName>
    </alternativeName>
</protein>
<keyword evidence="12" id="KW-1185">Reference proteome</keyword>
<dbReference type="Proteomes" id="UP000198736">
    <property type="component" value="Unassembled WGS sequence"/>
</dbReference>
<name>A0A0S4LP60_9BACT</name>
<dbReference type="Gene3D" id="3.40.50.300">
    <property type="entry name" value="P-loop containing nucleotide triphosphate hydrolases"/>
    <property type="match status" value="2"/>
</dbReference>
<keyword evidence="7 8" id="KW-0315">Glutamine amidotransferase</keyword>
<comment type="similarity">
    <text evidence="8">Belongs to the CobB/CbiA family.</text>
</comment>
<dbReference type="CDD" id="cd05388">
    <property type="entry name" value="CobB_N"/>
    <property type="match status" value="1"/>
</dbReference>
<dbReference type="GO" id="GO:0009236">
    <property type="term" value="P:cobalamin biosynthetic process"/>
    <property type="evidence" value="ECO:0007669"/>
    <property type="project" value="UniProtKB-UniRule"/>
</dbReference>
<dbReference type="InterPro" id="IPR027417">
    <property type="entry name" value="P-loop_NTPase"/>
</dbReference>
<comment type="miscellaneous">
    <text evidence="8">The a and c carboxylates of cobyrinate are activated for nucleophilic attack via formation of a phosphorylated intermediate by ATP. CbiA catalyzes first the amidation of the c-carboxylate, and then that of the a-carboxylate.</text>
</comment>
<comment type="cofactor">
    <cofactor evidence="1 8">
        <name>Mg(2+)</name>
        <dbReference type="ChEBI" id="CHEBI:18420"/>
    </cofactor>
</comment>
<dbReference type="InterPro" id="IPR029062">
    <property type="entry name" value="Class_I_gatase-like"/>
</dbReference>
<dbReference type="GO" id="GO:0005524">
    <property type="term" value="F:ATP binding"/>
    <property type="evidence" value="ECO:0007669"/>
    <property type="project" value="UniProtKB-UniRule"/>
</dbReference>
<dbReference type="PANTHER" id="PTHR43873:SF1">
    <property type="entry name" value="COBYRINATE A,C-DIAMIDE SYNTHASE"/>
    <property type="match status" value="1"/>
</dbReference>
<comment type="catalytic activity">
    <reaction evidence="8">
        <text>cob(II)yrinate + 2 L-glutamine + 2 ATP + 2 H2O = cob(II)yrinate a,c diamide + 2 L-glutamate + 2 ADP + 2 phosphate + 2 H(+)</text>
        <dbReference type="Rhea" id="RHEA:26289"/>
        <dbReference type="ChEBI" id="CHEBI:15377"/>
        <dbReference type="ChEBI" id="CHEBI:15378"/>
        <dbReference type="ChEBI" id="CHEBI:29985"/>
        <dbReference type="ChEBI" id="CHEBI:30616"/>
        <dbReference type="ChEBI" id="CHEBI:43474"/>
        <dbReference type="ChEBI" id="CHEBI:58359"/>
        <dbReference type="ChEBI" id="CHEBI:58537"/>
        <dbReference type="ChEBI" id="CHEBI:58894"/>
        <dbReference type="ChEBI" id="CHEBI:456216"/>
        <dbReference type="EC" id="6.3.5.11"/>
    </reaction>
</comment>
<evidence type="ECO:0000256" key="1">
    <source>
        <dbReference type="ARBA" id="ARBA00001946"/>
    </source>
</evidence>
<evidence type="ECO:0000256" key="2">
    <source>
        <dbReference type="ARBA" id="ARBA00022573"/>
    </source>
</evidence>
<gene>
    <name evidence="11" type="primary">cobB</name>
    <name evidence="8" type="synonym">cbiA</name>
    <name evidence="11" type="ORF">COMA2_60119</name>
</gene>
<reference evidence="12" key="1">
    <citation type="submission" date="2015-10" db="EMBL/GenBank/DDBJ databases">
        <authorList>
            <person name="Luecker S."/>
            <person name="Luecker S."/>
        </authorList>
    </citation>
    <scope>NUCLEOTIDE SEQUENCE [LARGE SCALE GENOMIC DNA]</scope>
</reference>
<dbReference type="Pfam" id="PF07685">
    <property type="entry name" value="GATase_3"/>
    <property type="match status" value="1"/>
</dbReference>
<feature type="domain" description="CobQ/CobB/MinD/ParA nucleotide binding" evidence="9">
    <location>
        <begin position="7"/>
        <end position="188"/>
    </location>
</feature>
<comment type="pathway">
    <text evidence="8">Cofactor biosynthesis; adenosylcobalamin biosynthesis; cob(II)yrinate a,c-diamide from sirohydrochlorin (anaerobic route): step 10/10.</text>
</comment>
<dbReference type="InterPro" id="IPR004484">
    <property type="entry name" value="CbiA/CobB_synth"/>
</dbReference>
<evidence type="ECO:0000256" key="5">
    <source>
        <dbReference type="ARBA" id="ARBA00022840"/>
    </source>
</evidence>
<feature type="site" description="Increases nucleophilicity of active site Cys" evidence="8">
    <location>
        <position position="435"/>
    </location>
</feature>
<dbReference type="InterPro" id="IPR011698">
    <property type="entry name" value="GATase_3"/>
</dbReference>
<keyword evidence="4 8" id="KW-0547">Nucleotide-binding</keyword>
<keyword evidence="6 8" id="KW-0460">Magnesium</keyword>
<feature type="active site" description="Nucleophile" evidence="8">
    <location>
        <position position="332"/>
    </location>
</feature>
<feature type="domain" description="CobB/CobQ-like glutamine amidotransferase" evidence="10">
    <location>
        <begin position="250"/>
        <end position="441"/>
    </location>
</feature>
<dbReference type="Gene3D" id="3.40.50.880">
    <property type="match status" value="1"/>
</dbReference>
<sequence length="466" mass="50264">MKQYPRLVIAGTSSGVGKTTATLAILAALREQGRLVQPFKAGPDFIDPSHHRAATGRLSRNLDGWMLGPERNRSIFARAAADADISMIEGMMGLFDGSSPVNEIGSTAELAKQLNAPVLLVVDGSAMARSAAAMVAGYARFDPALRVAGVLFNRVGSDGHYQLLKAAVERETEVIPVGYLRPDVALTIPDRHLGLVMAMEQGDGRLYHRLAKAALETIDLDRIETLAHSTGTLPEALSPPVIKSQGRTVRIGVAQDQAFCFYYPDNLESLEAAGAELITFSPLRDVTLPDVEMLYLGGGYPEVYGATLAENRAMRAAVRRFAERGGVIYAECGGLMYLTESIRDFDGRPHEMVGIFPAQAVMRKPGLTLGYRTVECSRRCILGEVGVTARGHEFHYSTLVAKGPLQYACASRDAEGFLKGQDGLMKENVLALYTHLHFAGRPQVGTALVEAARQSTVRMARGKGSS</sequence>
<dbReference type="InterPro" id="IPR002586">
    <property type="entry name" value="CobQ/CobB/MinD/ParA_Nub-bd_dom"/>
</dbReference>
<keyword evidence="3 8" id="KW-0436">Ligase</keyword>
<dbReference type="SUPFAM" id="SSF52317">
    <property type="entry name" value="Class I glutamine amidotransferase-like"/>
    <property type="match status" value="1"/>
</dbReference>
<evidence type="ECO:0000256" key="4">
    <source>
        <dbReference type="ARBA" id="ARBA00022741"/>
    </source>
</evidence>
<dbReference type="EMBL" id="CZPZ01000033">
    <property type="protein sequence ID" value="CUS39039.1"/>
    <property type="molecule type" value="Genomic_DNA"/>
</dbReference>
<accession>A0A0S4LP60</accession>
<evidence type="ECO:0000313" key="12">
    <source>
        <dbReference type="Proteomes" id="UP000198736"/>
    </source>
</evidence>
<evidence type="ECO:0000256" key="8">
    <source>
        <dbReference type="HAMAP-Rule" id="MF_00027"/>
    </source>
</evidence>
<evidence type="ECO:0000259" key="10">
    <source>
        <dbReference type="Pfam" id="PF07685"/>
    </source>
</evidence>
<dbReference type="NCBIfam" id="NF002204">
    <property type="entry name" value="PRK01077.1"/>
    <property type="match status" value="1"/>
</dbReference>
<evidence type="ECO:0000256" key="3">
    <source>
        <dbReference type="ARBA" id="ARBA00022598"/>
    </source>
</evidence>
<dbReference type="RefSeq" id="WP_090901193.1">
    <property type="nucleotide sequence ID" value="NZ_CZPZ01000033.1"/>
</dbReference>
<dbReference type="STRING" id="1742973.COMA2_60119"/>
<dbReference type="NCBIfam" id="TIGR00379">
    <property type="entry name" value="cobB"/>
    <property type="match status" value="1"/>
</dbReference>
<proteinExistence type="inferred from homology"/>
<dbReference type="PANTHER" id="PTHR43873">
    <property type="entry name" value="COBYRINATE A,C-DIAMIDE SYNTHASE"/>
    <property type="match status" value="1"/>
</dbReference>
<dbReference type="OrthoDB" id="9764035at2"/>
<dbReference type="Pfam" id="PF01656">
    <property type="entry name" value="CbiA"/>
    <property type="match status" value="1"/>
</dbReference>
<organism evidence="11 12">
    <name type="scientific">Candidatus Nitrospira nitrificans</name>
    <dbReference type="NCBI Taxonomy" id="1742973"/>
    <lineage>
        <taxon>Bacteria</taxon>
        <taxon>Pseudomonadati</taxon>
        <taxon>Nitrospirota</taxon>
        <taxon>Nitrospiria</taxon>
        <taxon>Nitrospirales</taxon>
        <taxon>Nitrospiraceae</taxon>
        <taxon>Nitrospira</taxon>
    </lineage>
</organism>
<evidence type="ECO:0000313" key="11">
    <source>
        <dbReference type="EMBL" id="CUS39039.1"/>
    </source>
</evidence>
<dbReference type="HAMAP" id="MF_00027">
    <property type="entry name" value="CobB_CbiA"/>
    <property type="match status" value="1"/>
</dbReference>
<evidence type="ECO:0000259" key="9">
    <source>
        <dbReference type="Pfam" id="PF01656"/>
    </source>
</evidence>
<comment type="domain">
    <text evidence="8">Comprises of two domains. The C-terminal domain contains the binding site for glutamine and catalyzes the hydrolysis of this substrate to glutamate and ammonia. The N-terminal domain is anticipated to bind ATP and cobyrinate and catalyzes the ultimate synthesis of the diamide product. The ammonia produced via the glutaminase domain is probably translocated to the adjacent domain via a molecular tunnel, where it reacts with an activated intermediate.</text>
</comment>